<organism evidence="4 5">
    <name type="scientific">Galactobacter caseinivorans</name>
    <dbReference type="NCBI Taxonomy" id="2676123"/>
    <lineage>
        <taxon>Bacteria</taxon>
        <taxon>Bacillati</taxon>
        <taxon>Actinomycetota</taxon>
        <taxon>Actinomycetes</taxon>
        <taxon>Micrococcales</taxon>
        <taxon>Micrococcaceae</taxon>
        <taxon>Galactobacter</taxon>
    </lineage>
</organism>
<dbReference type="SUPFAM" id="SSF50621">
    <property type="entry name" value="Alanine racemase C-terminal domain-like"/>
    <property type="match status" value="1"/>
</dbReference>
<gene>
    <name evidence="4" type="ORF">DWQ67_13080</name>
</gene>
<dbReference type="SUPFAM" id="SSF51419">
    <property type="entry name" value="PLP-binding barrel"/>
    <property type="match status" value="1"/>
</dbReference>
<dbReference type="InterPro" id="IPR029066">
    <property type="entry name" value="PLP-binding_barrel"/>
</dbReference>
<dbReference type="InterPro" id="IPR009006">
    <property type="entry name" value="Ala_racemase/Decarboxylase_C"/>
</dbReference>
<dbReference type="Pfam" id="PF02784">
    <property type="entry name" value="Orn_Arg_deC_N"/>
    <property type="match status" value="1"/>
</dbReference>
<dbReference type="PANTHER" id="PTHR43727:SF2">
    <property type="entry name" value="GROUP IV DECARBOXYLASE"/>
    <property type="match status" value="1"/>
</dbReference>
<feature type="domain" description="Orn/DAP/Arg decarboxylase 2 N-terminal" evidence="3">
    <location>
        <begin position="38"/>
        <end position="239"/>
    </location>
</feature>
<sequence length="461" mass="49908">MEELLADHQQCQTLLSKYGSPLNVMDFSAVARNIDELVNAATDRGVELRVFVARKANKALGLVDAAHAAGHGVDVASLRELEQCLERGVPGEDLIVTAAVKSRALLQVALGSGSVVSVDNADELDDVLAVAESLPTDQLPARLAVRMAASHPDIAPSRFGLSCSRWISVLARLSPQERGLLSVDGIHFHLNGYSARERALALAEAGHFADELRGQGHPVSFVDMGGGVPMNYLRSEEQWREFWRALAADSAGVLTWKGDRLGLQDPEAARPSAALYPFWQEQIRGPWLGAVLDARTAEGESIASMLTRRRLHLRCEPGRAVLDGCGLTLAHVAFTKRDREGTGLVGLHMNRTQMRSTSVDVLLDPRWVEDPAAERTEALDGFLVGAYCIEDEAILRRRLAFPGGVARSDIAAFVNTAGYLMHIIESASHQLPLALNLVKSGGGWALDDIDSEGSRPQELAR</sequence>
<evidence type="ECO:0000313" key="4">
    <source>
        <dbReference type="EMBL" id="RKW69517.1"/>
    </source>
</evidence>
<evidence type="ECO:0000313" key="5">
    <source>
        <dbReference type="Proteomes" id="UP000273119"/>
    </source>
</evidence>
<evidence type="ECO:0000256" key="1">
    <source>
        <dbReference type="ARBA" id="ARBA00001933"/>
    </source>
</evidence>
<dbReference type="GO" id="GO:0009089">
    <property type="term" value="P:lysine biosynthetic process via diaminopimelate"/>
    <property type="evidence" value="ECO:0007669"/>
    <property type="project" value="TreeGrafter"/>
</dbReference>
<dbReference type="GO" id="GO:0008836">
    <property type="term" value="F:diaminopimelate decarboxylase activity"/>
    <property type="evidence" value="ECO:0007669"/>
    <property type="project" value="TreeGrafter"/>
</dbReference>
<dbReference type="Gene3D" id="3.20.20.10">
    <property type="entry name" value="Alanine racemase"/>
    <property type="match status" value="1"/>
</dbReference>
<accession>A0A496PFK1</accession>
<protein>
    <submittedName>
        <fullName evidence="4">Y4yA family PLP-dependent enzyme</fullName>
    </submittedName>
</protein>
<dbReference type="PANTHER" id="PTHR43727">
    <property type="entry name" value="DIAMINOPIMELATE DECARBOXYLASE"/>
    <property type="match status" value="1"/>
</dbReference>
<dbReference type="Proteomes" id="UP000273119">
    <property type="component" value="Unassembled WGS sequence"/>
</dbReference>
<dbReference type="EMBL" id="QQXL01000009">
    <property type="protein sequence ID" value="RKW69517.1"/>
    <property type="molecule type" value="Genomic_DNA"/>
</dbReference>
<evidence type="ECO:0000259" key="3">
    <source>
        <dbReference type="Pfam" id="PF02784"/>
    </source>
</evidence>
<comment type="caution">
    <text evidence="4">The sequence shown here is derived from an EMBL/GenBank/DDBJ whole genome shotgun (WGS) entry which is preliminary data.</text>
</comment>
<reference evidence="4 5" key="1">
    <citation type="submission" date="2018-07" db="EMBL/GenBank/DDBJ databases">
        <title>Arthrobacter sp. nov., isolated from raw cow's milk with high bacterial count.</title>
        <authorList>
            <person name="Hahne J."/>
            <person name="Isele D."/>
            <person name="Lipski A."/>
        </authorList>
    </citation>
    <scope>NUCLEOTIDE SEQUENCE [LARGE SCALE GENOMIC DNA]</scope>
    <source>
        <strain evidence="4 5">JZ R-183</strain>
    </source>
</reference>
<proteinExistence type="predicted"/>
<dbReference type="InterPro" id="IPR022644">
    <property type="entry name" value="De-COase2_N"/>
</dbReference>
<keyword evidence="2" id="KW-0663">Pyridoxal phosphate</keyword>
<keyword evidence="5" id="KW-1185">Reference proteome</keyword>
<comment type="cofactor">
    <cofactor evidence="1">
        <name>pyridoxal 5'-phosphate</name>
        <dbReference type="ChEBI" id="CHEBI:597326"/>
    </cofactor>
</comment>
<dbReference type="AlphaFoldDB" id="A0A496PFK1"/>
<evidence type="ECO:0000256" key="2">
    <source>
        <dbReference type="ARBA" id="ARBA00022898"/>
    </source>
</evidence>
<name>A0A496PFK1_9MICC</name>